<accession>A0A9P9III3</accession>
<evidence type="ECO:0000256" key="1">
    <source>
        <dbReference type="SAM" id="Phobius"/>
    </source>
</evidence>
<keyword evidence="1" id="KW-0472">Membrane</keyword>
<reference evidence="2" key="1">
    <citation type="journal article" date="2021" name="Nat. Commun.">
        <title>Genetic determinants of endophytism in the Arabidopsis root mycobiome.</title>
        <authorList>
            <person name="Mesny F."/>
            <person name="Miyauchi S."/>
            <person name="Thiergart T."/>
            <person name="Pickel B."/>
            <person name="Atanasova L."/>
            <person name="Karlsson M."/>
            <person name="Huettel B."/>
            <person name="Barry K.W."/>
            <person name="Haridas S."/>
            <person name="Chen C."/>
            <person name="Bauer D."/>
            <person name="Andreopoulos W."/>
            <person name="Pangilinan J."/>
            <person name="LaButti K."/>
            <person name="Riley R."/>
            <person name="Lipzen A."/>
            <person name="Clum A."/>
            <person name="Drula E."/>
            <person name="Henrissat B."/>
            <person name="Kohler A."/>
            <person name="Grigoriev I.V."/>
            <person name="Martin F.M."/>
            <person name="Hacquard S."/>
        </authorList>
    </citation>
    <scope>NUCLEOTIDE SEQUENCE</scope>
    <source>
        <strain evidence="2">MPI-CAGE-CH-0243</strain>
    </source>
</reference>
<gene>
    <name evidence="2" type="ORF">B0J11DRAFT_532528</name>
</gene>
<feature type="transmembrane region" description="Helical" evidence="1">
    <location>
        <begin position="12"/>
        <end position="34"/>
    </location>
</feature>
<sequence>MAGFGGGEKLFVRLCFCWCFCWCFCFCWLVLLLAQTHTDKKKDAEVHGRRQLIIRSRLAFFLFGPEPSCSLYDEHFEASGDRVQKASGRTLKTVKTVRDTSLCLWLDAGASLHCCITALLTPCDGRSHGLVEWS</sequence>
<keyword evidence="1" id="KW-1133">Transmembrane helix</keyword>
<dbReference type="Proteomes" id="UP000700596">
    <property type="component" value="Unassembled WGS sequence"/>
</dbReference>
<comment type="caution">
    <text evidence="2">The sequence shown here is derived from an EMBL/GenBank/DDBJ whole genome shotgun (WGS) entry which is preliminary data.</text>
</comment>
<protein>
    <submittedName>
        <fullName evidence="2">Uncharacterized protein</fullName>
    </submittedName>
</protein>
<proteinExistence type="predicted"/>
<name>A0A9P9III3_9PLEO</name>
<keyword evidence="3" id="KW-1185">Reference proteome</keyword>
<dbReference type="AlphaFoldDB" id="A0A9P9III3"/>
<keyword evidence="1" id="KW-0812">Transmembrane</keyword>
<evidence type="ECO:0000313" key="2">
    <source>
        <dbReference type="EMBL" id="KAH7120784.1"/>
    </source>
</evidence>
<evidence type="ECO:0000313" key="3">
    <source>
        <dbReference type="Proteomes" id="UP000700596"/>
    </source>
</evidence>
<organism evidence="2 3">
    <name type="scientific">Dendryphion nanum</name>
    <dbReference type="NCBI Taxonomy" id="256645"/>
    <lineage>
        <taxon>Eukaryota</taxon>
        <taxon>Fungi</taxon>
        <taxon>Dikarya</taxon>
        <taxon>Ascomycota</taxon>
        <taxon>Pezizomycotina</taxon>
        <taxon>Dothideomycetes</taxon>
        <taxon>Pleosporomycetidae</taxon>
        <taxon>Pleosporales</taxon>
        <taxon>Torulaceae</taxon>
        <taxon>Dendryphion</taxon>
    </lineage>
</organism>
<dbReference type="EMBL" id="JAGMWT010000010">
    <property type="protein sequence ID" value="KAH7120784.1"/>
    <property type="molecule type" value="Genomic_DNA"/>
</dbReference>